<feature type="region of interest" description="Disordered" evidence="1">
    <location>
        <begin position="1"/>
        <end position="94"/>
    </location>
</feature>
<dbReference type="HOGENOM" id="CLU_2385383_0_0_6"/>
<feature type="compositionally biased region" description="Polar residues" evidence="1">
    <location>
        <begin position="57"/>
        <end position="67"/>
    </location>
</feature>
<feature type="compositionally biased region" description="Polar residues" evidence="1">
    <location>
        <begin position="15"/>
        <end position="25"/>
    </location>
</feature>
<evidence type="ECO:0000256" key="1">
    <source>
        <dbReference type="SAM" id="MobiDB-lite"/>
    </source>
</evidence>
<reference evidence="2 3" key="1">
    <citation type="journal article" date="2008" name="J. Biotechnol.">
        <title>The genome of Xanthomonas campestris pv. campestris B100 and its use for the reconstruction of metabolic pathways involved in xanthan biosynthesis.</title>
        <authorList>
            <person name="Vorholter F.J."/>
            <person name="Schneiker S."/>
            <person name="Goesmann A."/>
            <person name="Krause L."/>
            <person name="Bekel T."/>
            <person name="Kaiser O."/>
            <person name="Linke B."/>
            <person name="Patschkowski T."/>
            <person name="Ruckert C."/>
            <person name="Schmid J."/>
            <person name="Sidhu V.K."/>
            <person name="Sieber V."/>
            <person name="Tauch A."/>
            <person name="Watt S.A."/>
            <person name="Weisshaar B."/>
            <person name="Becker A."/>
            <person name="Niehaus K."/>
            <person name="Puhler A."/>
        </authorList>
    </citation>
    <scope>NUCLEOTIDE SEQUENCE [LARGE SCALE GENOMIC DNA]</scope>
    <source>
        <strain evidence="2 3">B100</strain>
    </source>
</reference>
<protein>
    <submittedName>
        <fullName evidence="2">Uncharacterized protein</fullName>
    </submittedName>
</protein>
<feature type="compositionally biased region" description="Basic and acidic residues" evidence="1">
    <location>
        <begin position="74"/>
        <end position="94"/>
    </location>
</feature>
<sequence length="94" mass="9936">MRSARNGKQLGTAAVTRQQASSPVSTPWRAWASSPPPHGSPTPANQRMNVGAGLSPRANSWLSQNRITAAADAADDREGDSYADPDPDRQPRAA</sequence>
<dbReference type="EMBL" id="AM920689">
    <property type="protein sequence ID" value="CAP49763.1"/>
    <property type="molecule type" value="Genomic_DNA"/>
</dbReference>
<accession>B0RMS8</accession>
<dbReference type="AlphaFoldDB" id="B0RMS8"/>
<organism evidence="2 3">
    <name type="scientific">Xanthomonas campestris pv. campestris (strain B100)</name>
    <dbReference type="NCBI Taxonomy" id="509169"/>
    <lineage>
        <taxon>Bacteria</taxon>
        <taxon>Pseudomonadati</taxon>
        <taxon>Pseudomonadota</taxon>
        <taxon>Gammaproteobacteria</taxon>
        <taxon>Lysobacterales</taxon>
        <taxon>Lysobacteraceae</taxon>
        <taxon>Xanthomonas</taxon>
    </lineage>
</organism>
<dbReference type="KEGG" id="xca:xcc-b100_0432"/>
<proteinExistence type="predicted"/>
<dbReference type="Proteomes" id="UP000001188">
    <property type="component" value="Chromosome"/>
</dbReference>
<evidence type="ECO:0000313" key="3">
    <source>
        <dbReference type="Proteomes" id="UP000001188"/>
    </source>
</evidence>
<evidence type="ECO:0000313" key="2">
    <source>
        <dbReference type="EMBL" id="CAP49763.1"/>
    </source>
</evidence>
<name>B0RMS8_XANCB</name>
<gene>
    <name evidence="2" type="ORF">XCCB100_0432</name>
</gene>